<feature type="compositionally biased region" description="Basic residues" evidence="1">
    <location>
        <begin position="395"/>
        <end position="405"/>
    </location>
</feature>
<proteinExistence type="predicted"/>
<keyword evidence="3" id="KW-1185">Reference proteome</keyword>
<feature type="region of interest" description="Disordered" evidence="1">
    <location>
        <begin position="355"/>
        <end position="405"/>
    </location>
</feature>
<dbReference type="OMA" id="PHFFETI"/>
<evidence type="ECO:0000313" key="3">
    <source>
        <dbReference type="Proteomes" id="UP000277928"/>
    </source>
</evidence>
<evidence type="ECO:0000313" key="2">
    <source>
        <dbReference type="EMBL" id="VDK70153.1"/>
    </source>
</evidence>
<sequence length="405" mass="44099">MLSCALCSCCSRSSAASSISASYDPHFFETINPLNGFDGKESLETYMWEQSLKVEPKDPDKMEFIKPSRPAHVLKSPGIKPPKGISSAPSTSGPSNHYSGHRTSGRGFSALNNYSSNVSHSSDISRPNFLPNFEDRNSYLGMVEITPGQQPRYLGDAKRGTQSTIASPTEPRIPPIIPKDRHRSDKASSTPPSPRSTQSGHFPAPSPPPLYPRKLSTQEQLAPPPPLKVSTHATLDLNGPVPPHSAPFCIVRPDSFVFPPCGGNAICSQTTVLENTSTVTQATSTTTPAVPPRKKVEQLPSPLSDDAVRVVWNKEAKPTVPDVSAVTSLSSLSQTSNENNVIAAPRLYPRRVCQVEPPPRPPKLLDNKRAQELLGENMVTERNDSDSPPPLPPKTYKRKQQHNRQ</sequence>
<dbReference type="STRING" id="42156.A0A3P6SKC9"/>
<dbReference type="AlphaFoldDB" id="A0A3P6SKC9"/>
<organism evidence="2 3">
    <name type="scientific">Litomosoides sigmodontis</name>
    <name type="common">Filarial nematode worm</name>
    <dbReference type="NCBI Taxonomy" id="42156"/>
    <lineage>
        <taxon>Eukaryota</taxon>
        <taxon>Metazoa</taxon>
        <taxon>Ecdysozoa</taxon>
        <taxon>Nematoda</taxon>
        <taxon>Chromadorea</taxon>
        <taxon>Rhabditida</taxon>
        <taxon>Spirurina</taxon>
        <taxon>Spiruromorpha</taxon>
        <taxon>Filarioidea</taxon>
        <taxon>Onchocercidae</taxon>
        <taxon>Litomosoides</taxon>
    </lineage>
</organism>
<dbReference type="OrthoDB" id="5877569at2759"/>
<dbReference type="Gene3D" id="1.10.840.10">
    <property type="entry name" value="Ras guanine-nucleotide exchange factors catalytic domain"/>
    <property type="match status" value="1"/>
</dbReference>
<dbReference type="GO" id="GO:0007264">
    <property type="term" value="P:small GTPase-mediated signal transduction"/>
    <property type="evidence" value="ECO:0007669"/>
    <property type="project" value="InterPro"/>
</dbReference>
<dbReference type="EMBL" id="UYRX01000031">
    <property type="protein sequence ID" value="VDK70153.1"/>
    <property type="molecule type" value="Genomic_DNA"/>
</dbReference>
<protein>
    <submittedName>
        <fullName evidence="2">Uncharacterized protein</fullName>
    </submittedName>
</protein>
<feature type="region of interest" description="Disordered" evidence="1">
    <location>
        <begin position="150"/>
        <end position="233"/>
    </location>
</feature>
<feature type="compositionally biased region" description="Polar residues" evidence="1">
    <location>
        <begin position="87"/>
        <end position="98"/>
    </location>
</feature>
<reference evidence="2 3" key="1">
    <citation type="submission" date="2018-08" db="EMBL/GenBank/DDBJ databases">
        <authorList>
            <person name="Laetsch R D."/>
            <person name="Stevens L."/>
            <person name="Kumar S."/>
            <person name="Blaxter L. M."/>
        </authorList>
    </citation>
    <scope>NUCLEOTIDE SEQUENCE [LARGE SCALE GENOMIC DNA]</scope>
</reference>
<feature type="region of interest" description="Disordered" evidence="1">
    <location>
        <begin position="72"/>
        <end position="111"/>
    </location>
</feature>
<dbReference type="InterPro" id="IPR036964">
    <property type="entry name" value="RASGEF_cat_dom_sf"/>
</dbReference>
<accession>A0A3P6SKC9</accession>
<name>A0A3P6SKC9_LITSI</name>
<dbReference type="GO" id="GO:0005085">
    <property type="term" value="F:guanyl-nucleotide exchange factor activity"/>
    <property type="evidence" value="ECO:0007669"/>
    <property type="project" value="InterPro"/>
</dbReference>
<evidence type="ECO:0000256" key="1">
    <source>
        <dbReference type="SAM" id="MobiDB-lite"/>
    </source>
</evidence>
<gene>
    <name evidence="2" type="ORF">NLS_LOCUS1008</name>
</gene>
<dbReference type="Proteomes" id="UP000277928">
    <property type="component" value="Unassembled WGS sequence"/>
</dbReference>